<evidence type="ECO:0000256" key="3">
    <source>
        <dbReference type="ARBA" id="ARBA00011738"/>
    </source>
</evidence>
<evidence type="ECO:0000256" key="1">
    <source>
        <dbReference type="ARBA" id="ARBA00001936"/>
    </source>
</evidence>
<dbReference type="Gene3D" id="3.40.630.10">
    <property type="entry name" value="Zn peptidases"/>
    <property type="match status" value="1"/>
</dbReference>
<feature type="binding site" evidence="7">
    <location>
        <position position="374"/>
    </location>
    <ligand>
        <name>Zn(2+)</name>
        <dbReference type="ChEBI" id="CHEBI:29105"/>
        <label>2</label>
    </ligand>
</feature>
<dbReference type="STRING" id="1484.SA87_12305"/>
<feature type="domain" description="Peptidase M20 dimerisation" evidence="8">
    <location>
        <begin position="204"/>
        <end position="304"/>
    </location>
</feature>
<organism evidence="9 10">
    <name type="scientific">Hydrogenibacillus schlegelii</name>
    <name type="common">Bacillus schlegelii</name>
    <dbReference type="NCBI Taxonomy" id="1484"/>
    <lineage>
        <taxon>Bacteria</taxon>
        <taxon>Bacillati</taxon>
        <taxon>Bacillota</taxon>
        <taxon>Bacilli</taxon>
        <taxon>Bacillales</taxon>
        <taxon>Bacillales Family X. Incertae Sedis</taxon>
        <taxon>Hydrogenibacillus</taxon>
    </lineage>
</organism>
<dbReference type="AlphaFoldDB" id="A0A132MFV2"/>
<evidence type="ECO:0000313" key="9">
    <source>
        <dbReference type="EMBL" id="OAR04850.1"/>
    </source>
</evidence>
<dbReference type="InterPro" id="IPR011650">
    <property type="entry name" value="Peptidase_M20_dimer"/>
</dbReference>
<dbReference type="NCBIfam" id="TIGR01879">
    <property type="entry name" value="hydantase"/>
    <property type="match status" value="1"/>
</dbReference>
<feature type="binding site" evidence="7">
    <location>
        <position position="119"/>
    </location>
    <ligand>
        <name>Zn(2+)</name>
        <dbReference type="ChEBI" id="CHEBI:29105"/>
        <label>2</label>
    </ligand>
</feature>
<dbReference type="InterPro" id="IPR001261">
    <property type="entry name" value="ArgE/DapE_CS"/>
</dbReference>
<feature type="binding site" evidence="7">
    <location>
        <position position="84"/>
    </location>
    <ligand>
        <name>Zn(2+)</name>
        <dbReference type="ChEBI" id="CHEBI:29105"/>
        <label>1</label>
    </ligand>
</feature>
<proteinExistence type="inferred from homology"/>
<feature type="binding site" evidence="7">
    <location>
        <position position="84"/>
    </location>
    <ligand>
        <name>Zn(2+)</name>
        <dbReference type="ChEBI" id="CHEBI:29105"/>
        <label>2</label>
    </ligand>
</feature>
<protein>
    <submittedName>
        <fullName evidence="9">Zn-dependent hydrolase</fullName>
    </submittedName>
</protein>
<evidence type="ECO:0000313" key="10">
    <source>
        <dbReference type="Proteomes" id="UP000243024"/>
    </source>
</evidence>
<dbReference type="GO" id="GO:0016813">
    <property type="term" value="F:hydrolase activity, acting on carbon-nitrogen (but not peptide) bonds, in linear amidines"/>
    <property type="evidence" value="ECO:0007669"/>
    <property type="project" value="InterPro"/>
</dbReference>
<evidence type="ECO:0000259" key="8">
    <source>
        <dbReference type="Pfam" id="PF07687"/>
    </source>
</evidence>
<sequence>MDRLEALGQIGRQPETGGITRLAFSENERRAKRLVAGWLEEIGATVVEDAVGNLIGRVEGEENQAPAILIGSHLDTVVDGGMFDGALGVVAGVEALTAMKERGIRTRHPIEVIAFTDEEGARFGAGMLGSRAFVGMISRKELEHADAEGWTIAEAMRAYGLDPERLESARRAPASIRAYLELHIEQGKVLENEGLPVGVVTAIAGPLWLHVKVQGEAGHAGTTPMRLRRDPLAAAAAMIAFLDAEARRRDEVVATVGKIEALPGGVNVIPHTVEFTVDLRAIDEAVRDAVEQTLRQEMETIAAKRGVSVSIREGHRLKPVALDPAVSRVIRQAVDSLGIRPFHLPSGAGHDAMQLAQFVPTGMIFVRSRGGISHRPDEWSDPEDCRLGAEVLLRSVLWLDRPGL</sequence>
<dbReference type="SUPFAM" id="SSF55031">
    <property type="entry name" value="Bacterial exopeptidase dimerisation domain"/>
    <property type="match status" value="1"/>
</dbReference>
<comment type="subunit">
    <text evidence="3">Homodimer.</text>
</comment>
<dbReference type="PANTHER" id="PTHR32494:SF19">
    <property type="entry name" value="ALLANTOATE DEIMINASE-RELATED"/>
    <property type="match status" value="1"/>
</dbReference>
<keyword evidence="7" id="KW-0862">Zinc</keyword>
<reference evidence="9 10" key="1">
    <citation type="submission" date="2015-09" db="EMBL/GenBank/DDBJ databases">
        <title>Draft genome sequence of Hydrogenibacillus schlegelii DSM 2000.</title>
        <authorList>
            <person name="Hemp J."/>
        </authorList>
    </citation>
    <scope>NUCLEOTIDE SEQUENCE [LARGE SCALE GENOMIC DNA]</scope>
    <source>
        <strain evidence="9 10">MA 48</strain>
    </source>
</reference>
<keyword evidence="6" id="KW-0464">Manganese</keyword>
<evidence type="ECO:0000256" key="5">
    <source>
        <dbReference type="ARBA" id="ARBA00022801"/>
    </source>
</evidence>
<dbReference type="NCBIfam" id="NF006771">
    <property type="entry name" value="PRK09290.1-5"/>
    <property type="match status" value="1"/>
</dbReference>
<dbReference type="PANTHER" id="PTHR32494">
    <property type="entry name" value="ALLANTOATE DEIMINASE-RELATED"/>
    <property type="match status" value="1"/>
</dbReference>
<dbReference type="InterPro" id="IPR010158">
    <property type="entry name" value="Amidase_Cbmase"/>
</dbReference>
<dbReference type="SUPFAM" id="SSF53187">
    <property type="entry name" value="Zn-dependent exopeptidases"/>
    <property type="match status" value="1"/>
</dbReference>
<comment type="similarity">
    <text evidence="2">Belongs to the peptidase M20 family.</text>
</comment>
<dbReference type="GO" id="GO:0046872">
    <property type="term" value="F:metal ion binding"/>
    <property type="evidence" value="ECO:0007669"/>
    <property type="project" value="UniProtKB-KW"/>
</dbReference>
<accession>A0A132MFV2</accession>
<evidence type="ECO:0000256" key="7">
    <source>
        <dbReference type="PIRSR" id="PIRSR001235-1"/>
    </source>
</evidence>
<dbReference type="InterPro" id="IPR036264">
    <property type="entry name" value="Bact_exopeptidase_dim_dom"/>
</dbReference>
<dbReference type="Gene3D" id="3.30.70.360">
    <property type="match status" value="1"/>
</dbReference>
<dbReference type="CDD" id="cd03884">
    <property type="entry name" value="M20_bAS"/>
    <property type="match status" value="1"/>
</dbReference>
<keyword evidence="10" id="KW-1185">Reference proteome</keyword>
<dbReference type="Pfam" id="PF07687">
    <property type="entry name" value="M20_dimer"/>
    <property type="match status" value="1"/>
</dbReference>
<feature type="binding site" evidence="7">
    <location>
        <position position="183"/>
    </location>
    <ligand>
        <name>Zn(2+)</name>
        <dbReference type="ChEBI" id="CHEBI:29105"/>
        <label>1</label>
    </ligand>
</feature>
<comment type="cofactor">
    <cofactor evidence="7">
        <name>Zn(2+)</name>
        <dbReference type="ChEBI" id="CHEBI:29105"/>
    </cofactor>
    <text evidence="7">Binds 2 Zn(2+) ions per subunit.</text>
</comment>
<evidence type="ECO:0000256" key="6">
    <source>
        <dbReference type="ARBA" id="ARBA00023211"/>
    </source>
</evidence>
<keyword evidence="4 7" id="KW-0479">Metal-binding</keyword>
<comment type="caution">
    <text evidence="9">The sequence shown here is derived from an EMBL/GenBank/DDBJ whole genome shotgun (WGS) entry which is preliminary data.</text>
</comment>
<comment type="cofactor">
    <cofactor evidence="1">
        <name>Mn(2+)</name>
        <dbReference type="ChEBI" id="CHEBI:29035"/>
    </cofactor>
</comment>
<dbReference type="EMBL" id="JXBB01000010">
    <property type="protein sequence ID" value="OAR04850.1"/>
    <property type="molecule type" value="Genomic_DNA"/>
</dbReference>
<evidence type="ECO:0000256" key="4">
    <source>
        <dbReference type="ARBA" id="ARBA00022723"/>
    </source>
</evidence>
<dbReference type="PIRSF" id="PIRSF001235">
    <property type="entry name" value="Amidase_carbamoylase"/>
    <property type="match status" value="1"/>
</dbReference>
<dbReference type="InterPro" id="IPR002933">
    <property type="entry name" value="Peptidase_M20"/>
</dbReference>
<evidence type="ECO:0000256" key="2">
    <source>
        <dbReference type="ARBA" id="ARBA00006153"/>
    </source>
</evidence>
<dbReference type="PROSITE" id="PS00758">
    <property type="entry name" value="ARGE_DAPE_CPG2_1"/>
    <property type="match status" value="1"/>
</dbReference>
<dbReference type="Proteomes" id="UP000243024">
    <property type="component" value="Unassembled WGS sequence"/>
</dbReference>
<dbReference type="OrthoDB" id="9808195at2"/>
<gene>
    <name evidence="9" type="ORF">SA87_12305</name>
</gene>
<feature type="binding site" evidence="7">
    <location>
        <position position="73"/>
    </location>
    <ligand>
        <name>Zn(2+)</name>
        <dbReference type="ChEBI" id="CHEBI:29105"/>
        <label>1</label>
    </ligand>
</feature>
<dbReference type="RefSeq" id="WP_066199525.1">
    <property type="nucleotide sequence ID" value="NZ_CBCSAS010000007.1"/>
</dbReference>
<name>A0A132MFV2_HYDSH</name>
<keyword evidence="5 9" id="KW-0378">Hydrolase</keyword>
<dbReference type="Pfam" id="PF01546">
    <property type="entry name" value="Peptidase_M20"/>
    <property type="match status" value="1"/>
</dbReference>